<organism evidence="4 5">
    <name type="scientific">Deinobacterium chartae</name>
    <dbReference type="NCBI Taxonomy" id="521158"/>
    <lineage>
        <taxon>Bacteria</taxon>
        <taxon>Thermotogati</taxon>
        <taxon>Deinococcota</taxon>
        <taxon>Deinococci</taxon>
        <taxon>Deinococcales</taxon>
        <taxon>Deinococcaceae</taxon>
        <taxon>Deinobacterium</taxon>
    </lineage>
</organism>
<feature type="binding site" evidence="3">
    <location>
        <position position="144"/>
    </location>
    <ligand>
        <name>a divalent metal cation</name>
        <dbReference type="ChEBI" id="CHEBI:60240"/>
    </ligand>
</feature>
<dbReference type="Gene3D" id="1.20.120.450">
    <property type="entry name" value="dinb family like domain"/>
    <property type="match status" value="1"/>
</dbReference>
<evidence type="ECO:0000313" key="4">
    <source>
        <dbReference type="EMBL" id="MBB6100119.1"/>
    </source>
</evidence>
<dbReference type="GO" id="GO:0046872">
    <property type="term" value="F:metal ion binding"/>
    <property type="evidence" value="ECO:0007669"/>
    <property type="project" value="UniProtKB-KW"/>
</dbReference>
<name>A0A841I7C9_9DEIO</name>
<evidence type="ECO:0000256" key="2">
    <source>
        <dbReference type="ARBA" id="ARBA00022723"/>
    </source>
</evidence>
<keyword evidence="2 3" id="KW-0479">Metal-binding</keyword>
<dbReference type="RefSeq" id="WP_183988856.1">
    <property type="nucleotide sequence ID" value="NZ_JACHHG010000022.1"/>
</dbReference>
<dbReference type="Pfam" id="PF05163">
    <property type="entry name" value="DinB"/>
    <property type="match status" value="1"/>
</dbReference>
<evidence type="ECO:0000313" key="5">
    <source>
        <dbReference type="Proteomes" id="UP000569951"/>
    </source>
</evidence>
<dbReference type="SUPFAM" id="SSF109854">
    <property type="entry name" value="DinB/YfiT-like putative metalloenzymes"/>
    <property type="match status" value="1"/>
</dbReference>
<comment type="similarity">
    <text evidence="1">Belongs to the DinB family.</text>
</comment>
<protein>
    <submittedName>
        <fullName evidence="4">Putative damage-inducible protein DinB</fullName>
    </submittedName>
</protein>
<dbReference type="AlphaFoldDB" id="A0A841I7C9"/>
<gene>
    <name evidence="4" type="ORF">HNR42_003585</name>
</gene>
<sequence length="171" mass="19403">MNIPQTYNYLVRARRDLWASLEAAPNEVLSRPLLGGSRFHCIKDLVFHIANVEDSWLHLDILRVDPVLEAFAPLREAGDRPVYAGFALGVLLDYWRAVEQRTLSYLADLPDDGPSRVVTVEGAPHERYTVDGLLWHVMIHEMRHTAQIAVLLRTQGIKPPSLDLLFYLPPA</sequence>
<evidence type="ECO:0000256" key="1">
    <source>
        <dbReference type="ARBA" id="ARBA00008635"/>
    </source>
</evidence>
<dbReference type="Proteomes" id="UP000569951">
    <property type="component" value="Unassembled WGS sequence"/>
</dbReference>
<evidence type="ECO:0000256" key="3">
    <source>
        <dbReference type="PIRSR" id="PIRSR607837-1"/>
    </source>
</evidence>
<keyword evidence="5" id="KW-1185">Reference proteome</keyword>
<accession>A0A841I7C9</accession>
<dbReference type="InterPro" id="IPR034660">
    <property type="entry name" value="DinB/YfiT-like"/>
</dbReference>
<dbReference type="InterPro" id="IPR007837">
    <property type="entry name" value="DinB"/>
</dbReference>
<comment type="caution">
    <text evidence="4">The sequence shown here is derived from an EMBL/GenBank/DDBJ whole genome shotgun (WGS) entry which is preliminary data.</text>
</comment>
<dbReference type="PANTHER" id="PTHR37302:SF3">
    <property type="entry name" value="DAMAGE-INDUCIBLE PROTEIN DINB"/>
    <property type="match status" value="1"/>
</dbReference>
<dbReference type="PANTHER" id="PTHR37302">
    <property type="entry name" value="SLR1116 PROTEIN"/>
    <property type="match status" value="1"/>
</dbReference>
<dbReference type="EMBL" id="JACHHG010000022">
    <property type="protein sequence ID" value="MBB6100119.1"/>
    <property type="molecule type" value="Genomic_DNA"/>
</dbReference>
<proteinExistence type="inferred from homology"/>
<feature type="binding site" evidence="3">
    <location>
        <position position="48"/>
    </location>
    <ligand>
        <name>a divalent metal cation</name>
        <dbReference type="ChEBI" id="CHEBI:60240"/>
    </ligand>
</feature>
<reference evidence="4 5" key="1">
    <citation type="submission" date="2020-08" db="EMBL/GenBank/DDBJ databases">
        <title>Genomic Encyclopedia of Type Strains, Phase IV (KMG-IV): sequencing the most valuable type-strain genomes for metagenomic binning, comparative biology and taxonomic classification.</title>
        <authorList>
            <person name="Goeker M."/>
        </authorList>
    </citation>
    <scope>NUCLEOTIDE SEQUENCE [LARGE SCALE GENOMIC DNA]</scope>
    <source>
        <strain evidence="4 5">DSM 21458</strain>
    </source>
</reference>
<feature type="binding site" evidence="3">
    <location>
        <position position="140"/>
    </location>
    <ligand>
        <name>a divalent metal cation</name>
        <dbReference type="ChEBI" id="CHEBI:60240"/>
    </ligand>
</feature>